<feature type="region of interest" description="Disordered" evidence="1">
    <location>
        <begin position="216"/>
        <end position="235"/>
    </location>
</feature>
<organism evidence="2 3">
    <name type="scientific">Anaeramoeba flamelloides</name>
    <dbReference type="NCBI Taxonomy" id="1746091"/>
    <lineage>
        <taxon>Eukaryota</taxon>
        <taxon>Metamonada</taxon>
        <taxon>Anaeramoebidae</taxon>
        <taxon>Anaeramoeba</taxon>
    </lineage>
</organism>
<feature type="region of interest" description="Disordered" evidence="1">
    <location>
        <begin position="246"/>
        <end position="270"/>
    </location>
</feature>
<comment type="caution">
    <text evidence="2">The sequence shown here is derived from an EMBL/GenBank/DDBJ whole genome shotgun (WGS) entry which is preliminary data.</text>
</comment>
<sequence>MSNHRNKKKSKHPRTKKHSTTQKKKNSPQNGSTRGQTGSAIKEKMRTLKHKTSMENLRGGKSKYDNQMRVRLKKSLNKESQRMFKKFSKIIPHKKTSKKKIQNIKTNTKRNKRKEKRNYKSKSTKEQEQEQQQQQQPSKNNLTRKTKILLSENNLFKLGQEEGNHEINGENKTKDRNNNKNNSKNKNKKKNYNEKSVNYKGSKLKKDQTHFVDLQNKNTKNQTKNNSSLLKNSKMELIQSEEQNDYPQNINSPLMDGDLNLSKNPIKKTV</sequence>
<reference evidence="2" key="1">
    <citation type="submission" date="2022-08" db="EMBL/GenBank/DDBJ databases">
        <title>Novel sulphate-reducing endosymbionts in the free-living metamonad Anaeramoeba.</title>
        <authorList>
            <person name="Jerlstrom-Hultqvist J."/>
            <person name="Cepicka I."/>
            <person name="Gallot-Lavallee L."/>
            <person name="Salas-Leiva D."/>
            <person name="Curtis B.A."/>
            <person name="Zahonova K."/>
            <person name="Pipaliya S."/>
            <person name="Dacks J."/>
            <person name="Roger A.J."/>
        </authorList>
    </citation>
    <scope>NUCLEOTIDE SEQUENCE</scope>
    <source>
        <strain evidence="2">Busselton2</strain>
    </source>
</reference>
<evidence type="ECO:0000313" key="3">
    <source>
        <dbReference type="Proteomes" id="UP001146793"/>
    </source>
</evidence>
<feature type="region of interest" description="Disordered" evidence="1">
    <location>
        <begin position="159"/>
        <end position="206"/>
    </location>
</feature>
<feature type="region of interest" description="Disordered" evidence="1">
    <location>
        <begin position="1"/>
        <end position="143"/>
    </location>
</feature>
<feature type="compositionally biased region" description="Basic and acidic residues" evidence="1">
    <location>
        <begin position="159"/>
        <end position="178"/>
    </location>
</feature>
<protein>
    <submittedName>
        <fullName evidence="2">Uncharacterized protein</fullName>
    </submittedName>
</protein>
<feature type="compositionally biased region" description="Basic residues" evidence="1">
    <location>
        <begin position="83"/>
        <end position="122"/>
    </location>
</feature>
<feature type="compositionally biased region" description="Basic residues" evidence="1">
    <location>
        <begin position="1"/>
        <end position="26"/>
    </location>
</feature>
<dbReference type="AlphaFoldDB" id="A0AAV7YU08"/>
<accession>A0AAV7YU08</accession>
<feature type="compositionally biased region" description="Polar residues" evidence="1">
    <location>
        <begin position="27"/>
        <end position="39"/>
    </location>
</feature>
<evidence type="ECO:0000313" key="2">
    <source>
        <dbReference type="EMBL" id="KAJ3432395.1"/>
    </source>
</evidence>
<dbReference type="EMBL" id="JANTQA010000047">
    <property type="protein sequence ID" value="KAJ3432395.1"/>
    <property type="molecule type" value="Genomic_DNA"/>
</dbReference>
<feature type="compositionally biased region" description="Low complexity" evidence="1">
    <location>
        <begin position="216"/>
        <end position="226"/>
    </location>
</feature>
<dbReference type="Proteomes" id="UP001146793">
    <property type="component" value="Unassembled WGS sequence"/>
</dbReference>
<proteinExistence type="predicted"/>
<gene>
    <name evidence="2" type="ORF">M0812_21330</name>
</gene>
<evidence type="ECO:0000256" key="1">
    <source>
        <dbReference type="SAM" id="MobiDB-lite"/>
    </source>
</evidence>
<name>A0AAV7YU08_9EUKA</name>